<evidence type="ECO:0000259" key="4">
    <source>
        <dbReference type="PROSITE" id="PS50893"/>
    </source>
</evidence>
<dbReference type="PROSITE" id="PS00211">
    <property type="entry name" value="ABC_TRANSPORTER_1"/>
    <property type="match status" value="1"/>
</dbReference>
<protein>
    <submittedName>
        <fullName evidence="5">ABC transporter ATP-binding protein</fullName>
    </submittedName>
</protein>
<keyword evidence="6" id="KW-1185">Reference proteome</keyword>
<dbReference type="EMBL" id="JABANE010000047">
    <property type="protein sequence ID" value="NME69746.1"/>
    <property type="molecule type" value="Genomic_DNA"/>
</dbReference>
<dbReference type="Gene3D" id="3.40.50.300">
    <property type="entry name" value="P-loop containing nucleotide triphosphate hydrolases"/>
    <property type="match status" value="1"/>
</dbReference>
<dbReference type="InterPro" id="IPR017871">
    <property type="entry name" value="ABC_transporter-like_CS"/>
</dbReference>
<keyword evidence="1" id="KW-0813">Transport</keyword>
<dbReference type="GO" id="GO:0016887">
    <property type="term" value="F:ATP hydrolysis activity"/>
    <property type="evidence" value="ECO:0007669"/>
    <property type="project" value="InterPro"/>
</dbReference>
<evidence type="ECO:0000313" key="6">
    <source>
        <dbReference type="Proteomes" id="UP000576082"/>
    </source>
</evidence>
<dbReference type="PANTHER" id="PTHR42939">
    <property type="entry name" value="ABC TRANSPORTER ATP-BINDING PROTEIN ALBC-RELATED"/>
    <property type="match status" value="1"/>
</dbReference>
<name>A0A7X9XAK0_9BACT</name>
<dbReference type="SUPFAM" id="SSF52540">
    <property type="entry name" value="P-loop containing nucleoside triphosphate hydrolases"/>
    <property type="match status" value="1"/>
</dbReference>
<sequence>MEIIVEQLSKKFSREWIFKGIDYTLKSDQAYAIVGGNGSGKSTLLKILSGINDPSKGKITYRKNDKEIPVDEVWKEIVLAGPYTELVEEYTLAEHLNFHRRLKPLTKSNEEIIEILGFKNAANKQIQAFSSGMKQKLKLALAFFSEASILMLDEPTSNLDHKNIAWYQHWLPLCSKGKITLICSNQPYEYEFCEEKIFMENYK</sequence>
<evidence type="ECO:0000256" key="1">
    <source>
        <dbReference type="ARBA" id="ARBA00022448"/>
    </source>
</evidence>
<keyword evidence="3 5" id="KW-0067">ATP-binding</keyword>
<dbReference type="RefSeq" id="WP_169658002.1">
    <property type="nucleotide sequence ID" value="NZ_JABANE010000047.1"/>
</dbReference>
<keyword evidence="2" id="KW-0547">Nucleotide-binding</keyword>
<comment type="caution">
    <text evidence="5">The sequence shown here is derived from an EMBL/GenBank/DDBJ whole genome shotgun (WGS) entry which is preliminary data.</text>
</comment>
<dbReference type="InterPro" id="IPR027417">
    <property type="entry name" value="P-loop_NTPase"/>
</dbReference>
<dbReference type="GO" id="GO:0005524">
    <property type="term" value="F:ATP binding"/>
    <property type="evidence" value="ECO:0007669"/>
    <property type="project" value="UniProtKB-KW"/>
</dbReference>
<feature type="domain" description="ABC transporter" evidence="4">
    <location>
        <begin position="3"/>
        <end position="201"/>
    </location>
</feature>
<organism evidence="5 6">
    <name type="scientific">Flammeovirga aprica JL-4</name>
    <dbReference type="NCBI Taxonomy" id="694437"/>
    <lineage>
        <taxon>Bacteria</taxon>
        <taxon>Pseudomonadati</taxon>
        <taxon>Bacteroidota</taxon>
        <taxon>Cytophagia</taxon>
        <taxon>Cytophagales</taxon>
        <taxon>Flammeovirgaceae</taxon>
        <taxon>Flammeovirga</taxon>
    </lineage>
</organism>
<reference evidence="5 6" key="1">
    <citation type="submission" date="2020-04" db="EMBL/GenBank/DDBJ databases">
        <title>Flammeovirga sp. SR4, a novel species isolated from seawater.</title>
        <authorList>
            <person name="Wang X."/>
        </authorList>
    </citation>
    <scope>NUCLEOTIDE SEQUENCE [LARGE SCALE GENOMIC DNA]</scope>
    <source>
        <strain evidence="5 6">ATCC 23126</strain>
    </source>
</reference>
<dbReference type="InterPro" id="IPR003439">
    <property type="entry name" value="ABC_transporter-like_ATP-bd"/>
</dbReference>
<accession>A0A7X9XAK0</accession>
<dbReference type="PANTHER" id="PTHR42939:SF1">
    <property type="entry name" value="ABC TRANSPORTER ATP-BINDING PROTEIN ALBC-RELATED"/>
    <property type="match status" value="1"/>
</dbReference>
<evidence type="ECO:0000256" key="2">
    <source>
        <dbReference type="ARBA" id="ARBA00022741"/>
    </source>
</evidence>
<evidence type="ECO:0000313" key="5">
    <source>
        <dbReference type="EMBL" id="NME69746.1"/>
    </source>
</evidence>
<dbReference type="SMART" id="SM00382">
    <property type="entry name" value="AAA"/>
    <property type="match status" value="1"/>
</dbReference>
<proteinExistence type="predicted"/>
<dbReference type="PROSITE" id="PS50893">
    <property type="entry name" value="ABC_TRANSPORTER_2"/>
    <property type="match status" value="1"/>
</dbReference>
<evidence type="ECO:0000256" key="3">
    <source>
        <dbReference type="ARBA" id="ARBA00022840"/>
    </source>
</evidence>
<gene>
    <name evidence="5" type="ORF">HHU12_17350</name>
</gene>
<dbReference type="InterPro" id="IPR051782">
    <property type="entry name" value="ABC_Transporter_VariousFunc"/>
</dbReference>
<dbReference type="Proteomes" id="UP000576082">
    <property type="component" value="Unassembled WGS sequence"/>
</dbReference>
<dbReference type="InterPro" id="IPR003593">
    <property type="entry name" value="AAA+_ATPase"/>
</dbReference>
<dbReference type="AlphaFoldDB" id="A0A7X9XAK0"/>
<dbReference type="Pfam" id="PF00005">
    <property type="entry name" value="ABC_tran"/>
    <property type="match status" value="1"/>
</dbReference>